<name>A0ABY9LIL9_9STRE</name>
<organism evidence="1 2">
    <name type="scientific">Streptococcus didelphis</name>
    <dbReference type="NCBI Taxonomy" id="102886"/>
    <lineage>
        <taxon>Bacteria</taxon>
        <taxon>Bacillati</taxon>
        <taxon>Bacillota</taxon>
        <taxon>Bacilli</taxon>
        <taxon>Lactobacillales</taxon>
        <taxon>Streptococcaceae</taxon>
        <taxon>Streptococcus</taxon>
    </lineage>
</organism>
<gene>
    <name evidence="1" type="ORF">N1496_03240</name>
</gene>
<protein>
    <submittedName>
        <fullName evidence="1">Thioredoxin family protein</fullName>
    </submittedName>
</protein>
<dbReference type="Pfam" id="PF20207">
    <property type="entry name" value="DUF6568"/>
    <property type="match status" value="1"/>
</dbReference>
<dbReference type="EMBL" id="CP110509">
    <property type="protein sequence ID" value="WMB28573.1"/>
    <property type="molecule type" value="Genomic_DNA"/>
</dbReference>
<proteinExistence type="predicted"/>
<dbReference type="InterPro" id="IPR046698">
    <property type="entry name" value="PedC-like"/>
</dbReference>
<reference evidence="2" key="1">
    <citation type="submission" date="2022-10" db="EMBL/GenBank/DDBJ databases">
        <title>Streptococcus didelphis as causative of fatal infections in opossums (Didelphis albiventris).</title>
        <authorList>
            <person name="Breyer G.M."/>
            <person name="Da Silva M.E.R.J."/>
            <person name="Siqueira F.M."/>
        </authorList>
    </citation>
    <scope>NUCLEOTIDE SEQUENCE [LARGE SCALE GENOMIC DNA]</scope>
    <source>
        <strain evidence="2">LBVP101/21</strain>
    </source>
</reference>
<dbReference type="Gene3D" id="3.40.30.10">
    <property type="entry name" value="Glutaredoxin"/>
    <property type="match status" value="1"/>
</dbReference>
<evidence type="ECO:0000313" key="2">
    <source>
        <dbReference type="Proteomes" id="UP001238096"/>
    </source>
</evidence>
<accession>A0ABY9LIL9</accession>
<keyword evidence="2" id="KW-1185">Reference proteome</keyword>
<sequence length="127" mass="14710">MALFIIFAFYLLIFSGKINSSPKAASNSSQKIVATSAYDNAIKRMTAVSHKTVLQLVSRDKFTLLYMGRKSCPHCQQFMTVFEPSLKKTKKQVYYLNSEKMSDSLYRFADKYKIEEIPNLWPFEKDI</sequence>
<dbReference type="SUPFAM" id="SSF52833">
    <property type="entry name" value="Thioredoxin-like"/>
    <property type="match status" value="1"/>
</dbReference>
<dbReference type="CDD" id="cd02947">
    <property type="entry name" value="TRX_family"/>
    <property type="match status" value="1"/>
</dbReference>
<dbReference type="InterPro" id="IPR036249">
    <property type="entry name" value="Thioredoxin-like_sf"/>
</dbReference>
<dbReference type="Proteomes" id="UP001238096">
    <property type="component" value="Chromosome"/>
</dbReference>
<evidence type="ECO:0000313" key="1">
    <source>
        <dbReference type="EMBL" id="WMB28573.1"/>
    </source>
</evidence>
<dbReference type="RefSeq" id="WP_306675934.1">
    <property type="nucleotide sequence ID" value="NZ_CP110509.1"/>
</dbReference>